<sequence length="212" mass="24931">MNQRLDQAFACTRAGFFSLQVFRFIHFNSAAFSQCPDTHRQVKFSTVEEYTQYLVNLRLHFPNKHDSFFCDPKAFGQYIKERTSSRFVDYWRASQSEKYKWPSLCNFAQAWKKMKTFKKKTKKASDPVWKRVGDLSMYMLIADMYYAGLVDAPTPRDVILAISTIRKGGMFGLETLSYIIDYTLKIAIENGFVRFYEDITQSLSEEQRSHFK</sequence>
<gene>
    <name evidence="1" type="ORF">BDY19DRAFT_910057</name>
</gene>
<dbReference type="EMBL" id="MU274947">
    <property type="protein sequence ID" value="KAI0084091.1"/>
    <property type="molecule type" value="Genomic_DNA"/>
</dbReference>
<protein>
    <submittedName>
        <fullName evidence="1">Uncharacterized protein</fullName>
    </submittedName>
</protein>
<dbReference type="Proteomes" id="UP001055072">
    <property type="component" value="Unassembled WGS sequence"/>
</dbReference>
<keyword evidence="2" id="KW-1185">Reference proteome</keyword>
<evidence type="ECO:0000313" key="1">
    <source>
        <dbReference type="EMBL" id="KAI0084091.1"/>
    </source>
</evidence>
<proteinExistence type="predicted"/>
<name>A0ACB8TQ22_9APHY</name>
<evidence type="ECO:0000313" key="2">
    <source>
        <dbReference type="Proteomes" id="UP001055072"/>
    </source>
</evidence>
<accession>A0ACB8TQ22</accession>
<comment type="caution">
    <text evidence="1">The sequence shown here is derived from an EMBL/GenBank/DDBJ whole genome shotgun (WGS) entry which is preliminary data.</text>
</comment>
<organism evidence="1 2">
    <name type="scientific">Irpex rosettiformis</name>
    <dbReference type="NCBI Taxonomy" id="378272"/>
    <lineage>
        <taxon>Eukaryota</taxon>
        <taxon>Fungi</taxon>
        <taxon>Dikarya</taxon>
        <taxon>Basidiomycota</taxon>
        <taxon>Agaricomycotina</taxon>
        <taxon>Agaricomycetes</taxon>
        <taxon>Polyporales</taxon>
        <taxon>Irpicaceae</taxon>
        <taxon>Irpex</taxon>
    </lineage>
</organism>
<reference evidence="1" key="1">
    <citation type="journal article" date="2021" name="Environ. Microbiol.">
        <title>Gene family expansions and transcriptome signatures uncover fungal adaptations to wood decay.</title>
        <authorList>
            <person name="Hage H."/>
            <person name="Miyauchi S."/>
            <person name="Viragh M."/>
            <person name="Drula E."/>
            <person name="Min B."/>
            <person name="Chaduli D."/>
            <person name="Navarro D."/>
            <person name="Favel A."/>
            <person name="Norest M."/>
            <person name="Lesage-Meessen L."/>
            <person name="Balint B."/>
            <person name="Merenyi Z."/>
            <person name="de Eugenio L."/>
            <person name="Morin E."/>
            <person name="Martinez A.T."/>
            <person name="Baldrian P."/>
            <person name="Stursova M."/>
            <person name="Martinez M.J."/>
            <person name="Novotny C."/>
            <person name="Magnuson J.K."/>
            <person name="Spatafora J.W."/>
            <person name="Maurice S."/>
            <person name="Pangilinan J."/>
            <person name="Andreopoulos W."/>
            <person name="LaButti K."/>
            <person name="Hundley H."/>
            <person name="Na H."/>
            <person name="Kuo A."/>
            <person name="Barry K."/>
            <person name="Lipzen A."/>
            <person name="Henrissat B."/>
            <person name="Riley R."/>
            <person name="Ahrendt S."/>
            <person name="Nagy L.G."/>
            <person name="Grigoriev I.V."/>
            <person name="Martin F."/>
            <person name="Rosso M.N."/>
        </authorList>
    </citation>
    <scope>NUCLEOTIDE SEQUENCE</scope>
    <source>
        <strain evidence="1">CBS 384.51</strain>
    </source>
</reference>